<protein>
    <submittedName>
        <fullName evidence="3">Response regulator</fullName>
    </submittedName>
</protein>
<feature type="domain" description="Response regulatory" evidence="2">
    <location>
        <begin position="19"/>
        <end position="145"/>
    </location>
</feature>
<dbReference type="PROSITE" id="PS50110">
    <property type="entry name" value="RESPONSE_REGULATORY"/>
    <property type="match status" value="1"/>
</dbReference>
<dbReference type="SMART" id="SM00448">
    <property type="entry name" value="REC"/>
    <property type="match status" value="1"/>
</dbReference>
<dbReference type="InterPro" id="IPR052893">
    <property type="entry name" value="TCS_response_regulator"/>
</dbReference>
<dbReference type="Gene3D" id="3.40.50.2300">
    <property type="match status" value="1"/>
</dbReference>
<dbReference type="InterPro" id="IPR001789">
    <property type="entry name" value="Sig_transdc_resp-reg_receiver"/>
</dbReference>
<dbReference type="PANTHER" id="PTHR44520:SF2">
    <property type="entry name" value="RESPONSE REGULATOR RCP1"/>
    <property type="match status" value="1"/>
</dbReference>
<dbReference type="EMBL" id="WAEL01000003">
    <property type="protein sequence ID" value="NID10503.1"/>
    <property type="molecule type" value="Genomic_DNA"/>
</dbReference>
<evidence type="ECO:0000256" key="1">
    <source>
        <dbReference type="PROSITE-ProRule" id="PRU00169"/>
    </source>
</evidence>
<reference evidence="4" key="2">
    <citation type="submission" date="2023-07" db="EMBL/GenBank/DDBJ databases">
        <authorList>
            <person name="Jung D.-H."/>
        </authorList>
    </citation>
    <scope>NUCLEOTIDE SEQUENCE [LARGE SCALE GENOMIC DNA]</scope>
    <source>
        <strain evidence="4">JA-25</strain>
    </source>
</reference>
<name>A0ABX0QIL0_9BACT</name>
<dbReference type="InterPro" id="IPR011006">
    <property type="entry name" value="CheY-like_superfamily"/>
</dbReference>
<dbReference type="SUPFAM" id="SSF52172">
    <property type="entry name" value="CheY-like"/>
    <property type="match status" value="1"/>
</dbReference>
<keyword evidence="1" id="KW-0597">Phosphoprotein</keyword>
<evidence type="ECO:0000313" key="3">
    <source>
        <dbReference type="EMBL" id="NID10503.1"/>
    </source>
</evidence>
<dbReference type="Pfam" id="PF00072">
    <property type="entry name" value="Response_reg"/>
    <property type="match status" value="1"/>
</dbReference>
<dbReference type="RefSeq" id="WP_166691788.1">
    <property type="nucleotide sequence ID" value="NZ_WAEL01000003.1"/>
</dbReference>
<reference evidence="4" key="1">
    <citation type="submission" date="2019-09" db="EMBL/GenBank/DDBJ databases">
        <authorList>
            <person name="Jung D.-H."/>
        </authorList>
    </citation>
    <scope>NUCLEOTIDE SEQUENCE [LARGE SCALE GENOMIC DNA]</scope>
    <source>
        <strain evidence="4">JA-25</strain>
    </source>
</reference>
<organism evidence="3 4">
    <name type="scientific">Fibrivirga algicola</name>
    <dbReference type="NCBI Taxonomy" id="2950420"/>
    <lineage>
        <taxon>Bacteria</taxon>
        <taxon>Pseudomonadati</taxon>
        <taxon>Bacteroidota</taxon>
        <taxon>Cytophagia</taxon>
        <taxon>Cytophagales</taxon>
        <taxon>Spirosomataceae</taxon>
        <taxon>Fibrivirga</taxon>
    </lineage>
</organism>
<keyword evidence="4" id="KW-1185">Reference proteome</keyword>
<dbReference type="PANTHER" id="PTHR44520">
    <property type="entry name" value="RESPONSE REGULATOR RCP1-RELATED"/>
    <property type="match status" value="1"/>
</dbReference>
<evidence type="ECO:0000313" key="4">
    <source>
        <dbReference type="Proteomes" id="UP000606008"/>
    </source>
</evidence>
<dbReference type="Proteomes" id="UP000606008">
    <property type="component" value="Unassembled WGS sequence"/>
</dbReference>
<gene>
    <name evidence="3" type="ORF">F7231_10005</name>
</gene>
<feature type="modified residue" description="4-aspartylphosphate" evidence="1">
    <location>
        <position position="76"/>
    </location>
</feature>
<comment type="caution">
    <text evidence="3">The sequence shown here is derived from an EMBL/GenBank/DDBJ whole genome shotgun (WGS) entry which is preliminary data.</text>
</comment>
<sequence>MKNEAKPAPFHKQSVHPSRILIIGNELSNLASIEHHLIDAIPEVELVKAINEEQALAYLGACHIDEWRLPRMILLDLLMPLQANSWDTLRRIKALPAPANQIPVVILSDADNPDAISEAYDWGSSSYLVKPSIEKEWPTFFQLLRKYWWETVLLPHTDYRY</sequence>
<evidence type="ECO:0000259" key="2">
    <source>
        <dbReference type="PROSITE" id="PS50110"/>
    </source>
</evidence>
<accession>A0ABX0QIL0</accession>
<proteinExistence type="predicted"/>